<feature type="transmembrane region" description="Helical" evidence="7">
    <location>
        <begin position="240"/>
        <end position="264"/>
    </location>
</feature>
<feature type="transmembrane region" description="Helical" evidence="7">
    <location>
        <begin position="285"/>
        <end position="306"/>
    </location>
</feature>
<reference evidence="9 11" key="2">
    <citation type="journal article" date="2019" name="BMC Evol. Biol.">
        <title>Comparative genomics of Mycobacterium mucogenicum and Mycobacterium neoaurum clade members emphasizing tRNA and non-coding RNA.</title>
        <authorList>
            <person name="Behra P.R.K."/>
            <person name="Pettersson B.M.F."/>
            <person name="Das S."/>
            <person name="Dasgupta S."/>
            <person name="Kirsebom L.A."/>
        </authorList>
    </citation>
    <scope>NUCLEOTIDE SEQUENCE [LARGE SCALE GENOMIC DNA]</scope>
    <source>
        <strain evidence="9 11">DSM 44124</strain>
    </source>
</reference>
<evidence type="ECO:0000313" key="10">
    <source>
        <dbReference type="EMBL" id="TLH54763.1"/>
    </source>
</evidence>
<organism evidence="10">
    <name type="scientific">Mycolicibacterium mucogenicum DSM 44124</name>
    <dbReference type="NCBI Taxonomy" id="1226753"/>
    <lineage>
        <taxon>Bacteria</taxon>
        <taxon>Bacillati</taxon>
        <taxon>Actinomycetota</taxon>
        <taxon>Actinomycetes</taxon>
        <taxon>Mycobacteriales</taxon>
        <taxon>Mycobacteriaceae</taxon>
        <taxon>Mycolicibacterium</taxon>
    </lineage>
</organism>
<feature type="transmembrane region" description="Helical" evidence="7">
    <location>
        <begin position="341"/>
        <end position="359"/>
    </location>
</feature>
<evidence type="ECO:0000313" key="11">
    <source>
        <dbReference type="Proteomes" id="UP000309231"/>
    </source>
</evidence>
<feature type="transmembrane region" description="Helical" evidence="7">
    <location>
        <begin position="162"/>
        <end position="180"/>
    </location>
</feature>
<proteinExistence type="inferred from homology"/>
<feature type="transmembrane region" description="Helical" evidence="7">
    <location>
        <begin position="186"/>
        <end position="204"/>
    </location>
</feature>
<dbReference type="GeneID" id="76727721"/>
<dbReference type="AlphaFoldDB" id="A0A8H2JFF6"/>
<accession>A0A8H2JFF6</accession>
<feature type="transmembrane region" description="Helical" evidence="7">
    <location>
        <begin position="139"/>
        <end position="157"/>
    </location>
</feature>
<dbReference type="Proteomes" id="UP000309231">
    <property type="component" value="Chromosome"/>
</dbReference>
<feature type="transmembrane region" description="Helical" evidence="7">
    <location>
        <begin position="211"/>
        <end position="234"/>
    </location>
</feature>
<comment type="similarity">
    <text evidence="2">Belongs to the EccD/Snm4 family.</text>
</comment>
<dbReference type="Pfam" id="PF08817">
    <property type="entry name" value="YukD"/>
    <property type="match status" value="1"/>
</dbReference>
<dbReference type="KEGG" id="mmuc:C1S78_022490"/>
<feature type="transmembrane region" description="Helical" evidence="7">
    <location>
        <begin position="312"/>
        <end position="329"/>
    </location>
</feature>
<feature type="transmembrane region" description="Helical" evidence="7">
    <location>
        <begin position="365"/>
        <end position="383"/>
    </location>
</feature>
<comment type="subcellular location">
    <subcellularLocation>
        <location evidence="1">Cell membrane</location>
        <topology evidence="1">Multi-pass membrane protein</topology>
    </subcellularLocation>
</comment>
<evidence type="ECO:0000256" key="1">
    <source>
        <dbReference type="ARBA" id="ARBA00004651"/>
    </source>
</evidence>
<dbReference type="RefSeq" id="WP_082371214.1">
    <property type="nucleotide sequence ID" value="NZ_ANBS01000023.1"/>
</dbReference>
<evidence type="ECO:0000256" key="3">
    <source>
        <dbReference type="ARBA" id="ARBA00022475"/>
    </source>
</evidence>
<keyword evidence="6 7" id="KW-0472">Membrane</keyword>
<evidence type="ECO:0000256" key="7">
    <source>
        <dbReference type="SAM" id="Phobius"/>
    </source>
</evidence>
<feature type="domain" description="EccD-like transmembrane" evidence="8">
    <location>
        <begin position="116"/>
        <end position="422"/>
    </location>
</feature>
<evidence type="ECO:0000313" key="9">
    <source>
        <dbReference type="EMBL" id="QPG68221.1"/>
    </source>
</evidence>
<evidence type="ECO:0000256" key="2">
    <source>
        <dbReference type="ARBA" id="ARBA00006162"/>
    </source>
</evidence>
<dbReference type="NCBIfam" id="TIGR03920">
    <property type="entry name" value="T7SS_EccD"/>
    <property type="match status" value="1"/>
</dbReference>
<evidence type="ECO:0000259" key="8">
    <source>
        <dbReference type="Pfam" id="PF19053"/>
    </source>
</evidence>
<keyword evidence="5 7" id="KW-1133">Transmembrane helix</keyword>
<keyword evidence="4 7" id="KW-0812">Transmembrane</keyword>
<dbReference type="GO" id="GO:0005886">
    <property type="term" value="C:plasma membrane"/>
    <property type="evidence" value="ECO:0007669"/>
    <property type="project" value="UniProtKB-SubCell"/>
</dbReference>
<dbReference type="InterPro" id="IPR024962">
    <property type="entry name" value="YukD-like"/>
</dbReference>
<dbReference type="EMBL" id="POTL01000001">
    <property type="protein sequence ID" value="TLH54763.1"/>
    <property type="molecule type" value="Genomic_DNA"/>
</dbReference>
<evidence type="ECO:0000256" key="4">
    <source>
        <dbReference type="ARBA" id="ARBA00022692"/>
    </source>
</evidence>
<name>A0A8H2JFF6_MYCMU</name>
<dbReference type="InterPro" id="IPR006707">
    <property type="entry name" value="T7SS_EccD"/>
</dbReference>
<feature type="transmembrane region" description="Helical" evidence="7">
    <location>
        <begin position="112"/>
        <end position="133"/>
    </location>
</feature>
<reference evidence="9 11" key="3">
    <citation type="journal article" date="2019" name="Sci. Rep.">
        <title>Insight into the biology of Mycobacterium mucogenicum and Mycobacterium neoaurum clade members.</title>
        <authorList>
            <person name="Behra P.R.K."/>
            <person name="Pettersson B.M.F."/>
            <person name="Ramesh M."/>
            <person name="Dasgupta S."/>
            <person name="Kirsebom L.A."/>
        </authorList>
    </citation>
    <scope>NUCLEOTIDE SEQUENCE [LARGE SCALE GENOMIC DNA]</scope>
    <source>
        <strain evidence="9 11">DSM 44124</strain>
    </source>
</reference>
<keyword evidence="3" id="KW-1003">Cell membrane</keyword>
<dbReference type="InterPro" id="IPR044049">
    <property type="entry name" value="EccD_transm"/>
</dbReference>
<feature type="transmembrane region" description="Helical" evidence="7">
    <location>
        <begin position="395"/>
        <end position="413"/>
    </location>
</feature>
<dbReference type="Gene3D" id="3.10.20.90">
    <property type="entry name" value="Phosphatidylinositol 3-kinase Catalytic Subunit, Chain A, domain 1"/>
    <property type="match status" value="1"/>
</dbReference>
<dbReference type="Pfam" id="PF19053">
    <property type="entry name" value="EccD"/>
    <property type="match status" value="1"/>
</dbReference>
<reference evidence="10" key="1">
    <citation type="submission" date="2018-01" db="EMBL/GenBank/DDBJ databases">
        <title>Comparative genomics of Mycobacterium mucogenicum and Mycobacterium neoaurum clade members emphasizing tRNA and non-coding RNA.</title>
        <authorList>
            <person name="Behra P.R.K."/>
            <person name="Pettersson B.M.F."/>
            <person name="Das S."/>
            <person name="Dasgupta S."/>
            <person name="Kirsebom L.A."/>
        </authorList>
    </citation>
    <scope>NUCLEOTIDE SEQUENCE</scope>
    <source>
        <strain evidence="10">DSM 44124</strain>
    </source>
</reference>
<keyword evidence="11" id="KW-1185">Reference proteome</keyword>
<gene>
    <name evidence="10" type="primary">eccD</name>
    <name evidence="9" type="ORF">C1S78_022490</name>
    <name evidence="10" type="ORF">C1S78_22440</name>
</gene>
<sequence length="422" mass="42715">MSEAVCRLSVRTDSERTSDTTDLVLPAGAAVDALLPDIVALAHPRAPEGVSWHLSRAAGDPIDGSLSLRQNGVHDGDILELGQSTVPEFGTLRRHTATMAAAQAPRDATGHLVGPVLCLWAVTVASVLLLWSAARGDHFTAATVGCGGALAAVAMSWRSGRAAWPAAAVVLAFAAGFSAVPGGPAAPNVLLGSAMAFAVALVLLRVGVLRVPIAAVAFTAPTMAATAAASTWSVPLASTGVATTVAAFVVLSAAPRCAVTVAGLTPRSATVTDGDPQRIELAQRVLTAMVVGAAAAASAGAVVVAVGAFHESRTSTVVFIWVATAAIALRAPSYRHPARRWAVMVAGMVCTTAALVVTAMAFPGWAAWLGGGVIAVVLGAQRIGRVSATVGRSFVHLEYVALVAVPACALWAADVFRLARGL</sequence>
<evidence type="ECO:0000256" key="6">
    <source>
        <dbReference type="ARBA" id="ARBA00023136"/>
    </source>
</evidence>
<evidence type="ECO:0000256" key="5">
    <source>
        <dbReference type="ARBA" id="ARBA00022989"/>
    </source>
</evidence>
<protein>
    <submittedName>
        <fullName evidence="10">Type VII secretion integral membrane protein EccD</fullName>
    </submittedName>
</protein>
<dbReference type="EMBL" id="CP062008">
    <property type="protein sequence ID" value="QPG68221.1"/>
    <property type="molecule type" value="Genomic_DNA"/>
</dbReference>